<dbReference type="InterPro" id="IPR043202">
    <property type="entry name" value="Band-7_stomatin-like"/>
</dbReference>
<dbReference type="Pfam" id="PF01145">
    <property type="entry name" value="Band_7"/>
    <property type="match status" value="1"/>
</dbReference>
<dbReference type="InterPro" id="IPR001107">
    <property type="entry name" value="Band_7"/>
</dbReference>
<dbReference type="AlphaFoldDB" id="A0A7X0C5G7"/>
<sequence length="206" mass="22334">MLALGAHTTSALQAPAVVEPAVWILLGALPLLVIISRAVRVVGEDERLVVCRLGRVVRVRGPGLVLLWPGLEREVRVSLRLVCLDLFCPEVVTRDGVSVRFKATAVAAATDPVRFAMTTDEPLTATVLVAEGVLRRQIAERDLADLPTMITHGCAEMADRISDMTGRWGVQVTLLDITDIQVPLRGELLAWAQAQAGRQAEKHPRG</sequence>
<dbReference type="InterPro" id="IPR001972">
    <property type="entry name" value="Stomatin_HflK_fam"/>
</dbReference>
<dbReference type="PRINTS" id="PR00721">
    <property type="entry name" value="STOMATIN"/>
</dbReference>
<keyword evidence="4" id="KW-1185">Reference proteome</keyword>
<dbReference type="Proteomes" id="UP000583800">
    <property type="component" value="Unassembled WGS sequence"/>
</dbReference>
<feature type="domain" description="Band 7" evidence="2">
    <location>
        <begin position="37"/>
        <end position="196"/>
    </location>
</feature>
<keyword evidence="3" id="KW-0378">Hydrolase</keyword>
<dbReference type="GO" id="GO:0005886">
    <property type="term" value="C:plasma membrane"/>
    <property type="evidence" value="ECO:0007669"/>
    <property type="project" value="InterPro"/>
</dbReference>
<dbReference type="InterPro" id="IPR036013">
    <property type="entry name" value="Band_7/SPFH_dom_sf"/>
</dbReference>
<dbReference type="SUPFAM" id="SSF117892">
    <property type="entry name" value="Band 7/SPFH domain"/>
    <property type="match status" value="1"/>
</dbReference>
<dbReference type="PANTHER" id="PTHR10264">
    <property type="entry name" value="BAND 7 PROTEIN-RELATED"/>
    <property type="match status" value="1"/>
</dbReference>
<reference evidence="3 4" key="1">
    <citation type="submission" date="2020-08" db="EMBL/GenBank/DDBJ databases">
        <title>Sequencing the genomes of 1000 actinobacteria strains.</title>
        <authorList>
            <person name="Klenk H.-P."/>
        </authorList>
    </citation>
    <scope>NUCLEOTIDE SEQUENCE [LARGE SCALE GENOMIC DNA]</scope>
    <source>
        <strain evidence="3 4">DSM 45913</strain>
    </source>
</reference>
<keyword evidence="3" id="KW-0645">Protease</keyword>
<dbReference type="Gene3D" id="3.30.479.30">
    <property type="entry name" value="Band 7 domain"/>
    <property type="match status" value="1"/>
</dbReference>
<dbReference type="EMBL" id="JACHJB010000002">
    <property type="protein sequence ID" value="MBB6347456.1"/>
    <property type="molecule type" value="Genomic_DNA"/>
</dbReference>
<evidence type="ECO:0000313" key="4">
    <source>
        <dbReference type="Proteomes" id="UP000583800"/>
    </source>
</evidence>
<evidence type="ECO:0000259" key="2">
    <source>
        <dbReference type="SMART" id="SM00244"/>
    </source>
</evidence>
<name>A0A7X0C5G7_9ACTN</name>
<organism evidence="3 4">
    <name type="scientific">Nonomuraea muscovyensis</name>
    <dbReference type="NCBI Taxonomy" id="1124761"/>
    <lineage>
        <taxon>Bacteria</taxon>
        <taxon>Bacillati</taxon>
        <taxon>Actinomycetota</taxon>
        <taxon>Actinomycetes</taxon>
        <taxon>Streptosporangiales</taxon>
        <taxon>Streptosporangiaceae</taxon>
        <taxon>Nonomuraea</taxon>
    </lineage>
</organism>
<evidence type="ECO:0000256" key="1">
    <source>
        <dbReference type="ARBA" id="ARBA00008164"/>
    </source>
</evidence>
<evidence type="ECO:0000313" key="3">
    <source>
        <dbReference type="EMBL" id="MBB6347456.1"/>
    </source>
</evidence>
<protein>
    <submittedName>
        <fullName evidence="3">Regulator of protease activity HflC (Stomatin/prohibitin superfamily)</fullName>
    </submittedName>
</protein>
<dbReference type="GO" id="GO:0008233">
    <property type="term" value="F:peptidase activity"/>
    <property type="evidence" value="ECO:0007669"/>
    <property type="project" value="UniProtKB-KW"/>
</dbReference>
<comment type="similarity">
    <text evidence="1">Belongs to the band 7/mec-2 family.</text>
</comment>
<dbReference type="PANTHER" id="PTHR10264:SF19">
    <property type="entry name" value="AT06885P-RELATED"/>
    <property type="match status" value="1"/>
</dbReference>
<dbReference type="GO" id="GO:0006508">
    <property type="term" value="P:proteolysis"/>
    <property type="evidence" value="ECO:0007669"/>
    <property type="project" value="UniProtKB-KW"/>
</dbReference>
<comment type="caution">
    <text evidence="3">The sequence shown here is derived from an EMBL/GenBank/DDBJ whole genome shotgun (WGS) entry which is preliminary data.</text>
</comment>
<gene>
    <name evidence="3" type="ORF">FHU36_004001</name>
</gene>
<dbReference type="RefSeq" id="WP_185085398.1">
    <property type="nucleotide sequence ID" value="NZ_JACHJB010000002.1"/>
</dbReference>
<dbReference type="SMART" id="SM00244">
    <property type="entry name" value="PHB"/>
    <property type="match status" value="1"/>
</dbReference>
<accession>A0A7X0C5G7</accession>
<proteinExistence type="inferred from homology"/>